<reference evidence="2" key="2">
    <citation type="submission" date="2020-09" db="EMBL/GenBank/DDBJ databases">
        <authorList>
            <person name="Sun Q."/>
            <person name="Zhou Y."/>
        </authorList>
    </citation>
    <scope>NUCLEOTIDE SEQUENCE</scope>
    <source>
        <strain evidence="2">CGMCC 1.15360</strain>
    </source>
</reference>
<dbReference type="OrthoDB" id="7429032at2"/>
<proteinExistence type="predicted"/>
<keyword evidence="1" id="KW-0812">Transmembrane</keyword>
<evidence type="ECO:0000313" key="3">
    <source>
        <dbReference type="Proteomes" id="UP000612349"/>
    </source>
</evidence>
<sequence>MSFEIAALPLFSFIALLVVTGALLYGWQGWLALKTRELEQGTARPALEPEDKGVAPAAARIEIADLKERIRRLEAIASGVDL</sequence>
<comment type="caution">
    <text evidence="2">The sequence shown here is derived from an EMBL/GenBank/DDBJ whole genome shotgun (WGS) entry which is preliminary data.</text>
</comment>
<name>A0A916Z065_9SPHN</name>
<keyword evidence="1" id="KW-1133">Transmembrane helix</keyword>
<accession>A0A916Z065</accession>
<reference evidence="2" key="1">
    <citation type="journal article" date="2014" name="Int. J. Syst. Evol. Microbiol.">
        <title>Complete genome sequence of Corynebacterium casei LMG S-19264T (=DSM 44701T), isolated from a smear-ripened cheese.</title>
        <authorList>
            <consortium name="US DOE Joint Genome Institute (JGI-PGF)"/>
            <person name="Walter F."/>
            <person name="Albersmeier A."/>
            <person name="Kalinowski J."/>
            <person name="Ruckert C."/>
        </authorList>
    </citation>
    <scope>NUCLEOTIDE SEQUENCE</scope>
    <source>
        <strain evidence="2">CGMCC 1.15360</strain>
    </source>
</reference>
<dbReference type="AlphaFoldDB" id="A0A916Z065"/>
<keyword evidence="1" id="KW-0472">Membrane</keyword>
<dbReference type="RefSeq" id="WP_066771735.1">
    <property type="nucleotide sequence ID" value="NZ_BMIP01000003.1"/>
</dbReference>
<dbReference type="EMBL" id="BMIP01000003">
    <property type="protein sequence ID" value="GGD69586.1"/>
    <property type="molecule type" value="Genomic_DNA"/>
</dbReference>
<gene>
    <name evidence="2" type="ORF">GCM10010990_18870</name>
</gene>
<protein>
    <submittedName>
        <fullName evidence="2">Uncharacterized protein</fullName>
    </submittedName>
</protein>
<evidence type="ECO:0000256" key="1">
    <source>
        <dbReference type="SAM" id="Phobius"/>
    </source>
</evidence>
<dbReference type="Proteomes" id="UP000612349">
    <property type="component" value="Unassembled WGS sequence"/>
</dbReference>
<evidence type="ECO:0000313" key="2">
    <source>
        <dbReference type="EMBL" id="GGD69586.1"/>
    </source>
</evidence>
<feature type="transmembrane region" description="Helical" evidence="1">
    <location>
        <begin position="6"/>
        <end position="27"/>
    </location>
</feature>
<keyword evidence="3" id="KW-1185">Reference proteome</keyword>
<organism evidence="2 3">
    <name type="scientific">Croceicoccus mobilis</name>
    <dbReference type="NCBI Taxonomy" id="1703339"/>
    <lineage>
        <taxon>Bacteria</taxon>
        <taxon>Pseudomonadati</taxon>
        <taxon>Pseudomonadota</taxon>
        <taxon>Alphaproteobacteria</taxon>
        <taxon>Sphingomonadales</taxon>
        <taxon>Erythrobacteraceae</taxon>
        <taxon>Croceicoccus</taxon>
    </lineage>
</organism>